<dbReference type="InterPro" id="IPR021153">
    <property type="entry name" value="HrcA_C"/>
</dbReference>
<sequence length="237" mass="27081">MLTQRQQTILNILVHEYIKVAEPVSSQLLAEQYDFGIHRAMIRREMRELASQGYLSQPHTSAGKVPTDKGYRFVVDAIMQEKTNQSYAAEMWEAIQQEYRATKTLKTLHFLTRSVAEASSAFALGYLKSEQMAWREGWEEILREPELKDPDCVNRFIKILDKIEDGLAEMKTPATIQVYIGEENPFVKADDFSTLIVGFRPAGEQKGVLAIIGPKRMPYERNIKLMASLSCFINSLQ</sequence>
<evidence type="ECO:0000256" key="4">
    <source>
        <dbReference type="ARBA" id="ARBA00023163"/>
    </source>
</evidence>
<evidence type="ECO:0000256" key="3">
    <source>
        <dbReference type="ARBA" id="ARBA00023016"/>
    </source>
</evidence>
<dbReference type="GO" id="GO:0045892">
    <property type="term" value="P:negative regulation of DNA-templated transcription"/>
    <property type="evidence" value="ECO:0007669"/>
    <property type="project" value="TreeGrafter"/>
</dbReference>
<reference evidence="6 7" key="1">
    <citation type="journal article" date="2016" name="Nat. Commun.">
        <title>Thousands of microbial genomes shed light on interconnected biogeochemical processes in an aquifer system.</title>
        <authorList>
            <person name="Anantharaman K."/>
            <person name="Brown C.T."/>
            <person name="Hug L.A."/>
            <person name="Sharon I."/>
            <person name="Castelle C.J."/>
            <person name="Probst A.J."/>
            <person name="Thomas B.C."/>
            <person name="Singh A."/>
            <person name="Wilkins M.J."/>
            <person name="Karaoz U."/>
            <person name="Brodie E.L."/>
            <person name="Williams K.H."/>
            <person name="Hubbard S.S."/>
            <person name="Banfield J.F."/>
        </authorList>
    </citation>
    <scope>NUCLEOTIDE SEQUENCE [LARGE SCALE GENOMIC DNA]</scope>
</reference>
<name>A0A1G2R5H1_9BACT</name>
<dbReference type="InterPro" id="IPR002571">
    <property type="entry name" value="HrcA"/>
</dbReference>
<evidence type="ECO:0000313" key="7">
    <source>
        <dbReference type="Proteomes" id="UP000179258"/>
    </source>
</evidence>
<dbReference type="AlphaFoldDB" id="A0A1G2R5H1"/>
<keyword evidence="2" id="KW-0805">Transcription regulation</keyword>
<dbReference type="Gene3D" id="1.10.10.10">
    <property type="entry name" value="Winged helix-like DNA-binding domain superfamily/Winged helix DNA-binding domain"/>
    <property type="match status" value="1"/>
</dbReference>
<evidence type="ECO:0000256" key="1">
    <source>
        <dbReference type="ARBA" id="ARBA00022491"/>
    </source>
</evidence>
<feature type="domain" description="Heat-inducible transcription repressor HrcA C-terminal" evidence="5">
    <location>
        <begin position="78"/>
        <end position="223"/>
    </location>
</feature>
<evidence type="ECO:0000259" key="5">
    <source>
        <dbReference type="Pfam" id="PF01628"/>
    </source>
</evidence>
<comment type="caution">
    <text evidence="6">The sequence shown here is derived from an EMBL/GenBank/DDBJ whole genome shotgun (WGS) entry which is preliminary data.</text>
</comment>
<protein>
    <recommendedName>
        <fullName evidence="5">Heat-inducible transcription repressor HrcA C-terminal domain-containing protein</fullName>
    </recommendedName>
</protein>
<evidence type="ECO:0000256" key="2">
    <source>
        <dbReference type="ARBA" id="ARBA00023015"/>
    </source>
</evidence>
<dbReference type="PANTHER" id="PTHR34824:SF1">
    <property type="entry name" value="HEAT-INDUCIBLE TRANSCRIPTION REPRESSOR HRCA"/>
    <property type="match status" value="1"/>
</dbReference>
<dbReference type="EMBL" id="MHTX01000036">
    <property type="protein sequence ID" value="OHA67639.1"/>
    <property type="molecule type" value="Genomic_DNA"/>
</dbReference>
<evidence type="ECO:0000313" key="6">
    <source>
        <dbReference type="EMBL" id="OHA67639.1"/>
    </source>
</evidence>
<proteinExistence type="predicted"/>
<dbReference type="GO" id="GO:0003677">
    <property type="term" value="F:DNA binding"/>
    <property type="evidence" value="ECO:0007669"/>
    <property type="project" value="InterPro"/>
</dbReference>
<dbReference type="Pfam" id="PF01628">
    <property type="entry name" value="HrcA"/>
    <property type="match status" value="1"/>
</dbReference>
<organism evidence="6 7">
    <name type="scientific">Candidatus Wildermuthbacteria bacterium RIFCSPHIGHO2_02_FULL_47_17</name>
    <dbReference type="NCBI Taxonomy" id="1802452"/>
    <lineage>
        <taxon>Bacteria</taxon>
        <taxon>Candidatus Wildermuthiibacteriota</taxon>
    </lineage>
</organism>
<keyword evidence="3" id="KW-0346">Stress response</keyword>
<keyword evidence="1" id="KW-0678">Repressor</keyword>
<dbReference type="Gene3D" id="3.30.450.40">
    <property type="match status" value="1"/>
</dbReference>
<keyword evidence="4" id="KW-0804">Transcription</keyword>
<dbReference type="InterPro" id="IPR036390">
    <property type="entry name" value="WH_DNA-bd_sf"/>
</dbReference>
<dbReference type="PANTHER" id="PTHR34824">
    <property type="entry name" value="HEAT-INDUCIBLE TRANSCRIPTION REPRESSOR HRCA"/>
    <property type="match status" value="1"/>
</dbReference>
<dbReference type="SUPFAM" id="SSF46785">
    <property type="entry name" value="Winged helix' DNA-binding domain"/>
    <property type="match status" value="1"/>
</dbReference>
<gene>
    <name evidence="6" type="ORF">A3D59_03675</name>
</gene>
<dbReference type="Proteomes" id="UP000179258">
    <property type="component" value="Unassembled WGS sequence"/>
</dbReference>
<dbReference type="SUPFAM" id="SSF55781">
    <property type="entry name" value="GAF domain-like"/>
    <property type="match status" value="1"/>
</dbReference>
<dbReference type="InterPro" id="IPR029016">
    <property type="entry name" value="GAF-like_dom_sf"/>
</dbReference>
<accession>A0A1G2R5H1</accession>
<dbReference type="InterPro" id="IPR036388">
    <property type="entry name" value="WH-like_DNA-bd_sf"/>
</dbReference>